<feature type="chain" id="PRO_5019312368" description="DUF7143 domain-containing protein" evidence="1">
    <location>
        <begin position="21"/>
        <end position="194"/>
    </location>
</feature>
<reference evidence="3 4" key="1">
    <citation type="journal article" date="2018" name="Evol. Lett.">
        <title>Horizontal gene cluster transfer increased hallucinogenic mushroom diversity.</title>
        <authorList>
            <person name="Reynolds H.T."/>
            <person name="Vijayakumar V."/>
            <person name="Gluck-Thaler E."/>
            <person name="Korotkin H.B."/>
            <person name="Matheny P.B."/>
            <person name="Slot J.C."/>
        </authorList>
    </citation>
    <scope>NUCLEOTIDE SEQUENCE [LARGE SCALE GENOMIC DNA]</scope>
    <source>
        <strain evidence="3 4">2631</strain>
    </source>
</reference>
<gene>
    <name evidence="3" type="ORF">CVT25_012555</name>
</gene>
<dbReference type="PANTHER" id="PTHR37592">
    <property type="match status" value="1"/>
</dbReference>
<evidence type="ECO:0000259" key="2">
    <source>
        <dbReference type="Pfam" id="PF23631"/>
    </source>
</evidence>
<evidence type="ECO:0000313" key="4">
    <source>
        <dbReference type="Proteomes" id="UP000283269"/>
    </source>
</evidence>
<feature type="domain" description="DUF7143" evidence="2">
    <location>
        <begin position="36"/>
        <end position="193"/>
    </location>
</feature>
<dbReference type="PANTHER" id="PTHR37592:SF1">
    <property type="match status" value="1"/>
</dbReference>
<dbReference type="Proteomes" id="UP000283269">
    <property type="component" value="Unassembled WGS sequence"/>
</dbReference>
<protein>
    <recommendedName>
        <fullName evidence="2">DUF7143 domain-containing protein</fullName>
    </recommendedName>
</protein>
<keyword evidence="4" id="KW-1185">Reference proteome</keyword>
<dbReference type="AlphaFoldDB" id="A0A409X7X2"/>
<dbReference type="Pfam" id="PF23631">
    <property type="entry name" value="DUF7143"/>
    <property type="match status" value="1"/>
</dbReference>
<evidence type="ECO:0000256" key="1">
    <source>
        <dbReference type="SAM" id="SignalP"/>
    </source>
</evidence>
<dbReference type="InParanoid" id="A0A409X7X2"/>
<organism evidence="3 4">
    <name type="scientific">Psilocybe cyanescens</name>
    <dbReference type="NCBI Taxonomy" id="93625"/>
    <lineage>
        <taxon>Eukaryota</taxon>
        <taxon>Fungi</taxon>
        <taxon>Dikarya</taxon>
        <taxon>Basidiomycota</taxon>
        <taxon>Agaricomycotina</taxon>
        <taxon>Agaricomycetes</taxon>
        <taxon>Agaricomycetidae</taxon>
        <taxon>Agaricales</taxon>
        <taxon>Agaricineae</taxon>
        <taxon>Strophariaceae</taxon>
        <taxon>Psilocybe</taxon>
    </lineage>
</organism>
<sequence>MLFSISGLVAVLALNLSVQAAPVDHIFKRQTACFLPGRTALPAEVANGVPALVRAVTCTGGTSVTGVPNVSSGGIDFKSIDFQRSNKSPLGFALATFTTPADPARADLTKLQNQLNVYLAVEAGVRSNGGGAILGQVKSAKFFIQFQIARAQTALGQQLSVGNTVEHQLGKVIKNAGRATAAEIAQVNALAKVL</sequence>
<comment type="caution">
    <text evidence="3">The sequence shown here is derived from an EMBL/GenBank/DDBJ whole genome shotgun (WGS) entry which is preliminary data.</text>
</comment>
<keyword evidence="1" id="KW-0732">Signal</keyword>
<accession>A0A409X7X2</accession>
<feature type="signal peptide" evidence="1">
    <location>
        <begin position="1"/>
        <end position="20"/>
    </location>
</feature>
<dbReference type="OrthoDB" id="2497581at2759"/>
<proteinExistence type="predicted"/>
<dbReference type="InterPro" id="IPR055567">
    <property type="entry name" value="DUF7143"/>
</dbReference>
<dbReference type="EMBL" id="NHYD01002413">
    <property type="protein sequence ID" value="PPQ86835.1"/>
    <property type="molecule type" value="Genomic_DNA"/>
</dbReference>
<name>A0A409X7X2_PSICY</name>
<evidence type="ECO:0000313" key="3">
    <source>
        <dbReference type="EMBL" id="PPQ86835.1"/>
    </source>
</evidence>